<reference evidence="1 2" key="1">
    <citation type="submission" date="2024-10" db="EMBL/GenBank/DDBJ databases">
        <title>The Natural Products Discovery Center: Release of the First 8490 Sequenced Strains for Exploring Actinobacteria Biosynthetic Diversity.</title>
        <authorList>
            <person name="Kalkreuter E."/>
            <person name="Kautsar S.A."/>
            <person name="Yang D."/>
            <person name="Bader C.D."/>
            <person name="Teijaro C.N."/>
            <person name="Fluegel L."/>
            <person name="Davis C.M."/>
            <person name="Simpson J.R."/>
            <person name="Lauterbach L."/>
            <person name="Steele A.D."/>
            <person name="Gui C."/>
            <person name="Meng S."/>
            <person name="Li G."/>
            <person name="Viehrig K."/>
            <person name="Ye F."/>
            <person name="Su P."/>
            <person name="Kiefer A.F."/>
            <person name="Nichols A."/>
            <person name="Cepeda A.J."/>
            <person name="Yan W."/>
            <person name="Fan B."/>
            <person name="Jiang Y."/>
            <person name="Adhikari A."/>
            <person name="Zheng C.-J."/>
            <person name="Schuster L."/>
            <person name="Cowan T.M."/>
            <person name="Smanski M.J."/>
            <person name="Chevrette M.G."/>
            <person name="De Carvalho L.P.S."/>
            <person name="Shen B."/>
        </authorList>
    </citation>
    <scope>NUCLEOTIDE SEQUENCE [LARGE SCALE GENOMIC DNA]</scope>
    <source>
        <strain evidence="1 2">NPDC049639</strain>
    </source>
</reference>
<proteinExistence type="predicted"/>
<name>A0ABW8ANX3_9ACTN</name>
<protein>
    <submittedName>
        <fullName evidence="1">Uncharacterized protein</fullName>
    </submittedName>
</protein>
<keyword evidence="2" id="KW-1185">Reference proteome</keyword>
<organism evidence="1 2">
    <name type="scientific">Spongisporangium articulatum</name>
    <dbReference type="NCBI Taxonomy" id="3362603"/>
    <lineage>
        <taxon>Bacteria</taxon>
        <taxon>Bacillati</taxon>
        <taxon>Actinomycetota</taxon>
        <taxon>Actinomycetes</taxon>
        <taxon>Kineosporiales</taxon>
        <taxon>Kineosporiaceae</taxon>
        <taxon>Spongisporangium</taxon>
    </lineage>
</organism>
<evidence type="ECO:0000313" key="1">
    <source>
        <dbReference type="EMBL" id="MFI7587312.1"/>
    </source>
</evidence>
<accession>A0ABW8ANX3</accession>
<gene>
    <name evidence="1" type="ORF">ACIB24_09590</name>
</gene>
<sequence>MEQTQATQVVRARQVLHALAEQLLAGPQHRTTGEIALAVTDGGFATTASPGGGLERLEVRAGGVHAEPGGREVPLGRPVRSLAAVLGVRPGIPVNLYLEHAELGPDDDLGADPAALSVVLGALSDGAAALRALAPDETPVLWPEHFDVGLSVDEVNYGVSPGDAGHDLPYAYVGPWTPRTGDFWNEPFGASRPLTQLAGVDGILAFFLEGRELAAGT</sequence>
<evidence type="ECO:0000313" key="2">
    <source>
        <dbReference type="Proteomes" id="UP001612915"/>
    </source>
</evidence>
<dbReference type="Proteomes" id="UP001612915">
    <property type="component" value="Unassembled WGS sequence"/>
</dbReference>
<dbReference type="EMBL" id="JBITLV010000002">
    <property type="protein sequence ID" value="MFI7587312.1"/>
    <property type="molecule type" value="Genomic_DNA"/>
</dbReference>
<dbReference type="RefSeq" id="WP_398278680.1">
    <property type="nucleotide sequence ID" value="NZ_JBITLV010000002.1"/>
</dbReference>
<comment type="caution">
    <text evidence="1">The sequence shown here is derived from an EMBL/GenBank/DDBJ whole genome shotgun (WGS) entry which is preliminary data.</text>
</comment>